<dbReference type="GO" id="GO:0005730">
    <property type="term" value="C:nucleolus"/>
    <property type="evidence" value="ECO:0007669"/>
    <property type="project" value="TreeGrafter"/>
</dbReference>
<dbReference type="FunFam" id="2.30.30.100:FF:000044">
    <property type="entry name" value="Probable U6 snRNA-associated Sm-like protein LSm6"/>
    <property type="match status" value="1"/>
</dbReference>
<evidence type="ECO:0000313" key="15">
    <source>
        <dbReference type="Proteomes" id="UP001165083"/>
    </source>
</evidence>
<sequence>MAEQQSKKTPSDFLKGVLGRPVDVKLNNGVEYKGVLACLDGFMNIAMEQTQEYSNGQLKAQYGDCFIRGNNGETRCLLARSELHSNGRALLLFMPWQCSTSQHPSDATQKRPLKEFSSASANTASFAATSCCTFDTQPFVSRV</sequence>
<dbReference type="PROSITE" id="PS52002">
    <property type="entry name" value="SM"/>
    <property type="match status" value="1"/>
</dbReference>
<dbReference type="InterPro" id="IPR016487">
    <property type="entry name" value="Lsm6/sSmF"/>
</dbReference>
<dbReference type="CDD" id="cd01726">
    <property type="entry name" value="LSm6"/>
    <property type="match status" value="1"/>
</dbReference>
<keyword evidence="9" id="KW-0694">RNA-binding</keyword>
<dbReference type="InterPro" id="IPR010920">
    <property type="entry name" value="LSM_dom_sf"/>
</dbReference>
<keyword evidence="8" id="KW-0747">Spliceosome</keyword>
<comment type="caution">
    <text evidence="14">The sequence shown here is derived from an EMBL/GenBank/DDBJ whole genome shotgun (WGS) entry which is preliminary data.</text>
</comment>
<dbReference type="GO" id="GO:0046540">
    <property type="term" value="C:U4/U6 x U5 tri-snRNP complex"/>
    <property type="evidence" value="ECO:0007669"/>
    <property type="project" value="TreeGrafter"/>
</dbReference>
<keyword evidence="15" id="KW-1185">Reference proteome</keyword>
<evidence type="ECO:0000256" key="7">
    <source>
        <dbReference type="ARBA" id="ARBA00022694"/>
    </source>
</evidence>
<dbReference type="OrthoDB" id="268799at2759"/>
<keyword evidence="5" id="KW-0698">rRNA processing</keyword>
<dbReference type="Proteomes" id="UP001165083">
    <property type="component" value="Unassembled WGS sequence"/>
</dbReference>
<dbReference type="GO" id="GO:0005688">
    <property type="term" value="C:U6 snRNP"/>
    <property type="evidence" value="ECO:0007669"/>
    <property type="project" value="TreeGrafter"/>
</dbReference>
<keyword evidence="7" id="KW-0819">tRNA processing</keyword>
<evidence type="ECO:0000256" key="8">
    <source>
        <dbReference type="ARBA" id="ARBA00022728"/>
    </source>
</evidence>
<dbReference type="GO" id="GO:0005732">
    <property type="term" value="C:sno(s)RNA-containing ribonucleoprotein complex"/>
    <property type="evidence" value="ECO:0007669"/>
    <property type="project" value="TreeGrafter"/>
</dbReference>
<proteinExistence type="inferred from homology"/>
<comment type="similarity">
    <text evidence="3">Belongs to the snRNP Sm proteins family. SmF/LSm6 subfamily.</text>
</comment>
<name>A0A9W6TJB4_9STRA</name>
<evidence type="ECO:0000259" key="13">
    <source>
        <dbReference type="PROSITE" id="PS52002"/>
    </source>
</evidence>
<evidence type="ECO:0000256" key="6">
    <source>
        <dbReference type="ARBA" id="ARBA00022664"/>
    </source>
</evidence>
<dbReference type="PANTHER" id="PTHR11021">
    <property type="entry name" value="SMALL NUCLEAR RIBONUCLEOPROTEIN F SNRNP-F"/>
    <property type="match status" value="1"/>
</dbReference>
<evidence type="ECO:0000313" key="14">
    <source>
        <dbReference type="EMBL" id="GMF14253.1"/>
    </source>
</evidence>
<keyword evidence="11" id="KW-0539">Nucleus</keyword>
<evidence type="ECO:0000256" key="9">
    <source>
        <dbReference type="ARBA" id="ARBA00022884"/>
    </source>
</evidence>
<keyword evidence="6" id="KW-0507">mRNA processing</keyword>
<dbReference type="InterPro" id="IPR047575">
    <property type="entry name" value="Sm"/>
</dbReference>
<dbReference type="GO" id="GO:0008033">
    <property type="term" value="P:tRNA processing"/>
    <property type="evidence" value="ECO:0007669"/>
    <property type="project" value="UniProtKB-KW"/>
</dbReference>
<reference evidence="14" key="1">
    <citation type="submission" date="2023-04" db="EMBL/GenBank/DDBJ databases">
        <title>Phytophthora lilii NBRC 32176.</title>
        <authorList>
            <person name="Ichikawa N."/>
            <person name="Sato H."/>
            <person name="Tonouchi N."/>
        </authorList>
    </citation>
    <scope>NUCLEOTIDE SEQUENCE</scope>
    <source>
        <strain evidence="14">NBRC 32176</strain>
    </source>
</reference>
<keyword evidence="12" id="KW-0687">Ribonucleoprotein</keyword>
<evidence type="ECO:0000256" key="10">
    <source>
        <dbReference type="ARBA" id="ARBA00023187"/>
    </source>
</evidence>
<dbReference type="GO" id="GO:0005681">
    <property type="term" value="C:spliceosomal complex"/>
    <property type="evidence" value="ECO:0007669"/>
    <property type="project" value="UniProtKB-KW"/>
</dbReference>
<feature type="domain" description="Sm" evidence="13">
    <location>
        <begin position="9"/>
        <end position="81"/>
    </location>
</feature>
<protein>
    <submittedName>
        <fullName evidence="14">Unnamed protein product</fullName>
    </submittedName>
</protein>
<evidence type="ECO:0000256" key="2">
    <source>
        <dbReference type="ARBA" id="ARBA00004496"/>
    </source>
</evidence>
<dbReference type="PANTHER" id="PTHR11021:SF1">
    <property type="entry name" value="U6 SNRNA-ASSOCIATED SM-LIKE PROTEIN LSM6"/>
    <property type="match status" value="1"/>
</dbReference>
<dbReference type="Pfam" id="PF01423">
    <property type="entry name" value="LSM"/>
    <property type="match status" value="1"/>
</dbReference>
<organism evidence="14 15">
    <name type="scientific">Phytophthora lilii</name>
    <dbReference type="NCBI Taxonomy" id="2077276"/>
    <lineage>
        <taxon>Eukaryota</taxon>
        <taxon>Sar</taxon>
        <taxon>Stramenopiles</taxon>
        <taxon>Oomycota</taxon>
        <taxon>Peronosporomycetes</taxon>
        <taxon>Peronosporales</taxon>
        <taxon>Peronosporaceae</taxon>
        <taxon>Phytophthora</taxon>
    </lineage>
</organism>
<dbReference type="GO" id="GO:0000398">
    <property type="term" value="P:mRNA splicing, via spliceosome"/>
    <property type="evidence" value="ECO:0007669"/>
    <property type="project" value="InterPro"/>
</dbReference>
<dbReference type="SMART" id="SM00651">
    <property type="entry name" value="Sm"/>
    <property type="match status" value="1"/>
</dbReference>
<dbReference type="GO" id="GO:0000932">
    <property type="term" value="C:P-body"/>
    <property type="evidence" value="ECO:0007669"/>
    <property type="project" value="TreeGrafter"/>
</dbReference>
<evidence type="ECO:0000256" key="1">
    <source>
        <dbReference type="ARBA" id="ARBA00004123"/>
    </source>
</evidence>
<dbReference type="SUPFAM" id="SSF50182">
    <property type="entry name" value="Sm-like ribonucleoproteins"/>
    <property type="match status" value="1"/>
</dbReference>
<dbReference type="AlphaFoldDB" id="A0A9W6TJB4"/>
<dbReference type="GO" id="GO:0030490">
    <property type="term" value="P:maturation of SSU-rRNA"/>
    <property type="evidence" value="ECO:0007669"/>
    <property type="project" value="TreeGrafter"/>
</dbReference>
<dbReference type="Gene3D" id="2.30.30.100">
    <property type="match status" value="1"/>
</dbReference>
<comment type="subcellular location">
    <subcellularLocation>
        <location evidence="2">Cytoplasm</location>
    </subcellularLocation>
    <subcellularLocation>
        <location evidence="1">Nucleus</location>
    </subcellularLocation>
</comment>
<gene>
    <name evidence="14" type="ORF">Plil01_000463100</name>
</gene>
<dbReference type="GO" id="GO:0003723">
    <property type="term" value="F:RNA binding"/>
    <property type="evidence" value="ECO:0007669"/>
    <property type="project" value="UniProtKB-KW"/>
</dbReference>
<evidence type="ECO:0000256" key="5">
    <source>
        <dbReference type="ARBA" id="ARBA00022552"/>
    </source>
</evidence>
<keyword evidence="10" id="KW-0508">mRNA splicing</keyword>
<keyword evidence="4" id="KW-0963">Cytoplasm</keyword>
<dbReference type="EMBL" id="BSXW01000188">
    <property type="protein sequence ID" value="GMF14253.1"/>
    <property type="molecule type" value="Genomic_DNA"/>
</dbReference>
<evidence type="ECO:0000256" key="4">
    <source>
        <dbReference type="ARBA" id="ARBA00022490"/>
    </source>
</evidence>
<evidence type="ECO:0000256" key="3">
    <source>
        <dbReference type="ARBA" id="ARBA00007927"/>
    </source>
</evidence>
<evidence type="ECO:0000256" key="11">
    <source>
        <dbReference type="ARBA" id="ARBA00023242"/>
    </source>
</evidence>
<accession>A0A9W6TJB4</accession>
<evidence type="ECO:0000256" key="12">
    <source>
        <dbReference type="ARBA" id="ARBA00023274"/>
    </source>
</evidence>
<dbReference type="InterPro" id="IPR001163">
    <property type="entry name" value="Sm_dom_euk/arc"/>
</dbReference>